<dbReference type="PRINTS" id="PR00111">
    <property type="entry name" value="ABHYDROLASE"/>
</dbReference>
<evidence type="ECO:0000259" key="1">
    <source>
        <dbReference type="Pfam" id="PF12146"/>
    </source>
</evidence>
<dbReference type="PROSITE" id="PS51318">
    <property type="entry name" value="TAT"/>
    <property type="match status" value="1"/>
</dbReference>
<keyword evidence="3" id="KW-1185">Reference proteome</keyword>
<dbReference type="SUPFAM" id="SSF53474">
    <property type="entry name" value="alpha/beta-Hydrolases"/>
    <property type="match status" value="1"/>
</dbReference>
<dbReference type="AlphaFoldDB" id="A0AAE3K6V9"/>
<dbReference type="InterPro" id="IPR000073">
    <property type="entry name" value="AB_hydrolase_1"/>
</dbReference>
<reference evidence="2" key="1">
    <citation type="journal article" date="2022" name="Syst. Appl. Microbiol.">
        <title>Natronocalculus amylovorans gen. nov., sp. nov., and Natranaeroarchaeum aerophilus sp. nov., dominant culturable amylolytic natronoarchaea from hypersaline soda lakes in southwestern Siberia.</title>
        <authorList>
            <person name="Sorokin D.Y."/>
            <person name="Elcheninov A.G."/>
            <person name="Khizhniak T.V."/>
            <person name="Koenen M."/>
            <person name="Bale N.J."/>
            <person name="Damste J.S.S."/>
            <person name="Kublanov I.V."/>
        </authorList>
    </citation>
    <scope>NUCLEOTIDE SEQUENCE</scope>
    <source>
        <strain evidence="2">AArc-St2</strain>
    </source>
</reference>
<protein>
    <submittedName>
        <fullName evidence="2">Alpha/beta fold hydrolase</fullName>
    </submittedName>
</protein>
<dbReference type="Pfam" id="PF12146">
    <property type="entry name" value="Hydrolase_4"/>
    <property type="match status" value="1"/>
</dbReference>
<evidence type="ECO:0000313" key="2">
    <source>
        <dbReference type="EMBL" id="MCL9815366.1"/>
    </source>
</evidence>
<dbReference type="EMBL" id="JAKRVX010000001">
    <property type="protein sequence ID" value="MCL9815366.1"/>
    <property type="molecule type" value="Genomic_DNA"/>
</dbReference>
<dbReference type="PANTHER" id="PTHR43194:SF5">
    <property type="entry name" value="PIMELOYL-[ACYL-CARRIER PROTEIN] METHYL ESTER ESTERASE"/>
    <property type="match status" value="1"/>
</dbReference>
<keyword evidence="2" id="KW-0378">Hydrolase</keyword>
<dbReference type="InterPro" id="IPR050228">
    <property type="entry name" value="Carboxylesterase_BioH"/>
</dbReference>
<name>A0AAE3K6V9_9EURY</name>
<proteinExistence type="predicted"/>
<gene>
    <name evidence="2" type="ORF">AArcSt2_00250</name>
</gene>
<reference evidence="2" key="2">
    <citation type="submission" date="2022-02" db="EMBL/GenBank/DDBJ databases">
        <authorList>
            <person name="Elcheninov A.G."/>
            <person name="Sorokin D.Y."/>
            <person name="Kublanov I.V."/>
        </authorList>
    </citation>
    <scope>NUCLEOTIDE SEQUENCE</scope>
    <source>
        <strain evidence="2">AArc-St2</strain>
    </source>
</reference>
<evidence type="ECO:0000313" key="3">
    <source>
        <dbReference type="Proteomes" id="UP001203207"/>
    </source>
</evidence>
<organism evidence="2 3">
    <name type="scientific">Natronocalculus amylovorans</name>
    <dbReference type="NCBI Taxonomy" id="2917812"/>
    <lineage>
        <taxon>Archaea</taxon>
        <taxon>Methanobacteriati</taxon>
        <taxon>Methanobacteriota</taxon>
        <taxon>Stenosarchaea group</taxon>
        <taxon>Halobacteria</taxon>
        <taxon>Halobacteriales</taxon>
        <taxon>Haloferacaceae</taxon>
        <taxon>Natronocalculus</taxon>
    </lineage>
</organism>
<dbReference type="RefSeq" id="WP_250582152.1">
    <property type="nucleotide sequence ID" value="NZ_JAKRVX010000001.1"/>
</dbReference>
<dbReference type="Gene3D" id="3.40.50.1820">
    <property type="entry name" value="alpha/beta hydrolase"/>
    <property type="match status" value="1"/>
</dbReference>
<dbReference type="InterPro" id="IPR006311">
    <property type="entry name" value="TAT_signal"/>
</dbReference>
<dbReference type="PANTHER" id="PTHR43194">
    <property type="entry name" value="HYDROLASE ALPHA/BETA FOLD FAMILY"/>
    <property type="match status" value="1"/>
</dbReference>
<feature type="domain" description="Serine aminopeptidase S33" evidence="1">
    <location>
        <begin position="80"/>
        <end position="217"/>
    </location>
</feature>
<dbReference type="GO" id="GO:0016787">
    <property type="term" value="F:hydrolase activity"/>
    <property type="evidence" value="ECO:0007669"/>
    <property type="project" value="UniProtKB-KW"/>
</dbReference>
<sequence>MNSGSAHQPSLSRRQLLLGATAAGTASLSGCLTEDPPDATLSFELLETIDERALPRLTQYRTRDRTLQSYRRYDAASGADRVLILLHGGAFDSRCLQPLASYLSENNIANVVTPDLRGHGETPERRGDVDHIDHLRQDIDDLHDHLLNIYDSDSPLLVAGHSFGGGLAIRMAREDSIMFPDGYLLLSPYLGRNAPTTRPHCGGWARFDQDLIIPLTLANGFGITNLNDRTFIRFELPDDAMMDGAAAEYSYRLAASFQPDWNDDELLGVEEDTMVIIGAEDEAFYADLYPDTFDAVSGAEVTVMDDVPHLGTILDDRCFEPIAEWVESF</sequence>
<comment type="caution">
    <text evidence="2">The sequence shown here is derived from an EMBL/GenBank/DDBJ whole genome shotgun (WGS) entry which is preliminary data.</text>
</comment>
<dbReference type="InterPro" id="IPR029058">
    <property type="entry name" value="AB_hydrolase_fold"/>
</dbReference>
<dbReference type="InterPro" id="IPR022742">
    <property type="entry name" value="Hydrolase_4"/>
</dbReference>
<dbReference type="Proteomes" id="UP001203207">
    <property type="component" value="Unassembled WGS sequence"/>
</dbReference>
<accession>A0AAE3K6V9</accession>